<evidence type="ECO:0008006" key="3">
    <source>
        <dbReference type="Google" id="ProtNLM"/>
    </source>
</evidence>
<comment type="caution">
    <text evidence="1">The sequence shown here is derived from an EMBL/GenBank/DDBJ whole genome shotgun (WGS) entry which is preliminary data.</text>
</comment>
<protein>
    <recommendedName>
        <fullName evidence="3">DUF4238 domain-containing protein</fullName>
    </recommendedName>
</protein>
<organism evidence="1 2">
    <name type="scientific">Actinomadura sediminis</name>
    <dbReference type="NCBI Taxonomy" id="1038904"/>
    <lineage>
        <taxon>Bacteria</taxon>
        <taxon>Bacillati</taxon>
        <taxon>Actinomycetota</taxon>
        <taxon>Actinomycetes</taxon>
        <taxon>Streptosporangiales</taxon>
        <taxon>Thermomonosporaceae</taxon>
        <taxon>Actinomadura</taxon>
    </lineage>
</organism>
<evidence type="ECO:0000313" key="2">
    <source>
        <dbReference type="Proteomes" id="UP001596972"/>
    </source>
</evidence>
<accession>A0ABW3ERY2</accession>
<dbReference type="Proteomes" id="UP001596972">
    <property type="component" value="Unassembled WGS sequence"/>
</dbReference>
<proteinExistence type="predicted"/>
<reference evidence="2" key="1">
    <citation type="journal article" date="2019" name="Int. J. Syst. Evol. Microbiol.">
        <title>The Global Catalogue of Microorganisms (GCM) 10K type strain sequencing project: providing services to taxonomists for standard genome sequencing and annotation.</title>
        <authorList>
            <consortium name="The Broad Institute Genomics Platform"/>
            <consortium name="The Broad Institute Genome Sequencing Center for Infectious Disease"/>
            <person name="Wu L."/>
            <person name="Ma J."/>
        </authorList>
    </citation>
    <scope>NUCLEOTIDE SEQUENCE [LARGE SCALE GENOMIC DNA]</scope>
    <source>
        <strain evidence="2">JCM 31202</strain>
    </source>
</reference>
<evidence type="ECO:0000313" key="1">
    <source>
        <dbReference type="EMBL" id="MFD0902526.1"/>
    </source>
</evidence>
<keyword evidence="2" id="KW-1185">Reference proteome</keyword>
<name>A0ABW3ERY2_9ACTN</name>
<sequence>MAEQYPQYYIYERRPVVFVEAPDGGLRIWALSSKTGEFRLDKSYLEKIWFGTTADVDAVSRPEFVQRVEEYRGRRVHGGGPVYALYETINSLEDTSRAEARDLSPEERVLIHTLRLRTHELFEKRLRAEGRQGLPEGA</sequence>
<dbReference type="EMBL" id="JBHTJA010000037">
    <property type="protein sequence ID" value="MFD0902526.1"/>
    <property type="molecule type" value="Genomic_DNA"/>
</dbReference>
<gene>
    <name evidence="1" type="ORF">ACFQ11_19160</name>
</gene>
<dbReference type="RefSeq" id="WP_378300398.1">
    <property type="nucleotide sequence ID" value="NZ_JBHTJA010000037.1"/>
</dbReference>